<evidence type="ECO:0000313" key="10">
    <source>
        <dbReference type="Proteomes" id="UP001274571"/>
    </source>
</evidence>
<proteinExistence type="inferred from homology"/>
<dbReference type="AlphaFoldDB" id="A0AAW9GLD0"/>
<evidence type="ECO:0000313" key="9">
    <source>
        <dbReference type="EMBL" id="MDY0855133.1"/>
    </source>
</evidence>
<dbReference type="InterPro" id="IPR038979">
    <property type="entry name" value="Pest_crys"/>
</dbReference>
<dbReference type="CDD" id="cd04085">
    <property type="entry name" value="delta_endotoxin_C"/>
    <property type="match status" value="1"/>
</dbReference>
<dbReference type="InterPro" id="IPR036716">
    <property type="entry name" value="Pest_crys_N_sf"/>
</dbReference>
<keyword evidence="2" id="KW-0800">Toxin</keyword>
<evidence type="ECO:0000256" key="4">
    <source>
        <dbReference type="ARBA" id="ARBA00023026"/>
    </source>
</evidence>
<evidence type="ECO:0000256" key="2">
    <source>
        <dbReference type="ARBA" id="ARBA00022656"/>
    </source>
</evidence>
<comment type="caution">
    <text evidence="9">The sequence shown here is derived from an EMBL/GenBank/DDBJ whole genome shotgun (WGS) entry which is preliminary data.</text>
</comment>
<evidence type="ECO:0000256" key="5">
    <source>
        <dbReference type="ARBA" id="ARBA00029653"/>
    </source>
</evidence>
<feature type="domain" description="Pesticidal crystal protein" evidence="6">
    <location>
        <begin position="302"/>
        <end position="516"/>
    </location>
</feature>
<accession>A0AAW9GLD0</accession>
<gene>
    <name evidence="9" type="ORF">SOH20_30540</name>
</gene>
<comment type="similarity">
    <text evidence="1">Belongs to the delta endotoxin family.</text>
</comment>
<dbReference type="SUPFAM" id="SSF51096">
    <property type="entry name" value="delta-Endotoxin (insectocide), middle domain"/>
    <property type="match status" value="1"/>
</dbReference>
<dbReference type="Gene3D" id="1.20.190.10">
    <property type="entry name" value="Pesticidal crystal protein, N-terminal domain"/>
    <property type="match status" value="1"/>
</dbReference>
<reference evidence="9" key="1">
    <citation type="submission" date="2023-11" db="EMBL/GenBank/DDBJ databases">
        <title>Genome Sequence of Bacillus thuringiensis stain BLB 30AF.</title>
        <authorList>
            <person name="Farhat A."/>
        </authorList>
    </citation>
    <scope>NUCLEOTIDE SEQUENCE</scope>
    <source>
        <strain evidence="9">BLB30AF</strain>
    </source>
</reference>
<dbReference type="Pfam" id="PF03944">
    <property type="entry name" value="Endotoxin_C"/>
    <property type="match status" value="1"/>
</dbReference>
<dbReference type="Pfam" id="PF00555">
    <property type="entry name" value="Endotoxin_M"/>
    <property type="match status" value="1"/>
</dbReference>
<keyword evidence="3" id="KW-0749">Sporulation</keyword>
<dbReference type="SUPFAM" id="SSF49785">
    <property type="entry name" value="Galactose-binding domain-like"/>
    <property type="match status" value="1"/>
</dbReference>
<evidence type="ECO:0000256" key="1">
    <source>
        <dbReference type="ARBA" id="ARBA00007819"/>
    </source>
</evidence>
<evidence type="ECO:0000259" key="6">
    <source>
        <dbReference type="Pfam" id="PF00555"/>
    </source>
</evidence>
<evidence type="ECO:0000259" key="7">
    <source>
        <dbReference type="Pfam" id="PF03944"/>
    </source>
</evidence>
<dbReference type="RefSeq" id="WP_320483958.1">
    <property type="nucleotide sequence ID" value="NZ_JAXCMD010000019.1"/>
</dbReference>
<dbReference type="PANTHER" id="PTHR37003">
    <property type="entry name" value="ENDOTOXIN_N DOMAIN-CONTAINING PROTEIN-RELATED"/>
    <property type="match status" value="1"/>
</dbReference>
<dbReference type="GO" id="GO:0030435">
    <property type="term" value="P:sporulation resulting in formation of a cellular spore"/>
    <property type="evidence" value="ECO:0007669"/>
    <property type="project" value="UniProtKB-KW"/>
</dbReference>
<dbReference type="InterPro" id="IPR036399">
    <property type="entry name" value="Pest_cryst_cen_dom_sf"/>
</dbReference>
<evidence type="ECO:0000256" key="3">
    <source>
        <dbReference type="ARBA" id="ARBA00022969"/>
    </source>
</evidence>
<dbReference type="InterPro" id="IPR005639">
    <property type="entry name" value="Pest_crys_dom_I"/>
</dbReference>
<dbReference type="InterPro" id="IPR001178">
    <property type="entry name" value="Pest_cryst_dom_II"/>
</dbReference>
<dbReference type="Gene3D" id="2.100.10.10">
    <property type="entry name" value="Pesticidal crystal protein, central domain"/>
    <property type="match status" value="1"/>
</dbReference>
<dbReference type="SUPFAM" id="SSF56849">
    <property type="entry name" value="delta-Endotoxin (insectocide), N-terminal domain"/>
    <property type="match status" value="1"/>
</dbReference>
<dbReference type="InterPro" id="IPR005638">
    <property type="entry name" value="Pest_crys_dom-III"/>
</dbReference>
<feature type="domain" description="Pesticidal crystal protein" evidence="7">
    <location>
        <begin position="526"/>
        <end position="658"/>
    </location>
</feature>
<sequence length="697" mass="78607">MNSYQNKNEYEILDASRNNSNMSTRYPRYPLAKDPHTSMQNTNYKDWLATCNGTTVPFSNPSLLLQVGGIVVQRVLGGIATFFPGIGPLVPFLTFFASLLWPSGSPGNNNIWEDLMKEVSKLIQQELDTYTISRATAALNGLQTQLDVYNRALATWLNNPNLFASAETIRDYMRALHILLAGDVISNFKIGGYEKILLPSYAIAANLHLLLLRDIEIYGKRLGFSQNDLDTFYCEQKLFMTKYTNYCLDTYNKGLASEKEKGWVPFHRYRREMTLAVLDIIALFPLYDARLYPATDNKELKVKSELTREIYSDVINSGRFGVVPPYNYSQNEKRYTRPPHLFTWLRGLDFVTNVLISSGEYIIYRWSVLTGCQNKYSYTRGNGIITGPFLGYPVEPGGRTSNINIEEGSYIYNLLPRSFEHIYPWYFTTNIAMITFWLTNNNNSAEKVYGSLTGNANLPTVQTDFDFVTNKEVTGPPSYNNYNHILSYMLLGYDWNQTGGIGTHGYSFAFTHSSVDPYNTIAPDKITQIPAVKAFDLPAGTGYAGFVTSGRGDTGGDVVFLPYQASLKIRLTPATTNKNYRVRLRYASVGSGTLRVERWSPSSVVSSNFTRAATGDFSSFGYVDTLVTTFNQSGVEIIIQNLNVYDLIVDKVEFIPIDIPIDKCTKCQYDREGVCRCCEGVQSLETEKEIVNSLFVE</sequence>
<dbReference type="Proteomes" id="UP001274571">
    <property type="component" value="Unassembled WGS sequence"/>
</dbReference>
<dbReference type="GO" id="GO:0090729">
    <property type="term" value="F:toxin activity"/>
    <property type="evidence" value="ECO:0007669"/>
    <property type="project" value="UniProtKB-KW"/>
</dbReference>
<dbReference type="EMBL" id="JAXCMD010000019">
    <property type="protein sequence ID" value="MDY0855133.1"/>
    <property type="molecule type" value="Genomic_DNA"/>
</dbReference>
<name>A0AAW9GLD0_BACTU</name>
<evidence type="ECO:0000259" key="8">
    <source>
        <dbReference type="Pfam" id="PF03945"/>
    </source>
</evidence>
<dbReference type="Pfam" id="PF03945">
    <property type="entry name" value="Endotoxin_N"/>
    <property type="match status" value="1"/>
</dbReference>
<protein>
    <recommendedName>
        <fullName evidence="5">Crystaline entomocidal protoxin</fullName>
    </recommendedName>
</protein>
<dbReference type="InterPro" id="IPR008979">
    <property type="entry name" value="Galactose-bd-like_sf"/>
</dbReference>
<dbReference type="PANTHER" id="PTHR37003:SF2">
    <property type="entry name" value="PESTICIDAL CRYSTAL PROTEIN N-TERMINAL DOMAIN-CONTAINING PROTEIN"/>
    <property type="match status" value="1"/>
</dbReference>
<keyword evidence="4" id="KW-0843">Virulence</keyword>
<dbReference type="Gene3D" id="2.60.120.260">
    <property type="entry name" value="Galactose-binding domain-like"/>
    <property type="match status" value="1"/>
</dbReference>
<organism evidence="9 10">
    <name type="scientific">Bacillus thuringiensis</name>
    <dbReference type="NCBI Taxonomy" id="1428"/>
    <lineage>
        <taxon>Bacteria</taxon>
        <taxon>Bacillati</taxon>
        <taxon>Bacillota</taxon>
        <taxon>Bacilli</taxon>
        <taxon>Bacillales</taxon>
        <taxon>Bacillaceae</taxon>
        <taxon>Bacillus</taxon>
        <taxon>Bacillus cereus group</taxon>
    </lineage>
</organism>
<dbReference type="GO" id="GO:0001907">
    <property type="term" value="P:symbiont-mediated killing of host cell"/>
    <property type="evidence" value="ECO:0007669"/>
    <property type="project" value="InterPro"/>
</dbReference>
<dbReference type="GO" id="GO:0005102">
    <property type="term" value="F:signaling receptor binding"/>
    <property type="evidence" value="ECO:0007669"/>
    <property type="project" value="InterPro"/>
</dbReference>
<feature type="domain" description="Pesticidal crystal protein" evidence="8">
    <location>
        <begin position="77"/>
        <end position="288"/>
    </location>
</feature>